<dbReference type="AlphaFoldDB" id="A0A1G2Q467"/>
<gene>
    <name evidence="1" type="ORF">A2429_02490</name>
</gene>
<reference evidence="1 2" key="1">
    <citation type="journal article" date="2016" name="Nat. Commun.">
        <title>Thousands of microbial genomes shed light on interconnected biogeochemical processes in an aquifer system.</title>
        <authorList>
            <person name="Anantharaman K."/>
            <person name="Brown C.T."/>
            <person name="Hug L.A."/>
            <person name="Sharon I."/>
            <person name="Castelle C.J."/>
            <person name="Probst A.J."/>
            <person name="Thomas B.C."/>
            <person name="Singh A."/>
            <person name="Wilkins M.J."/>
            <person name="Karaoz U."/>
            <person name="Brodie E.L."/>
            <person name="Williams K.H."/>
            <person name="Hubbard S.S."/>
            <person name="Banfield J.F."/>
        </authorList>
    </citation>
    <scope>NUCLEOTIDE SEQUENCE [LARGE SCALE GENOMIC DNA]</scope>
</reference>
<dbReference type="EMBL" id="MHTD01000034">
    <property type="protein sequence ID" value="OHA55380.1"/>
    <property type="molecule type" value="Genomic_DNA"/>
</dbReference>
<name>A0A1G2Q467_9BACT</name>
<sequence length="70" mass="8213">MTEHAREHARVQLYIDAPHKTQVNLFENPSKDQSFLNHLKNNIIELADNKLKSDVENFVNSPHNTYLPTW</sequence>
<comment type="caution">
    <text evidence="1">The sequence shown here is derived from an EMBL/GenBank/DDBJ whole genome shotgun (WGS) entry which is preliminary data.</text>
</comment>
<protein>
    <submittedName>
        <fullName evidence="1">Uncharacterized protein</fullName>
    </submittedName>
</protein>
<evidence type="ECO:0000313" key="1">
    <source>
        <dbReference type="EMBL" id="OHA55380.1"/>
    </source>
</evidence>
<organism evidence="1 2">
    <name type="scientific">Candidatus Veblenbacteria bacterium RIFOXYC1_FULL_42_9</name>
    <dbReference type="NCBI Taxonomy" id="1802427"/>
    <lineage>
        <taxon>Bacteria</taxon>
        <taxon>Candidatus Vebleniibacteriota</taxon>
    </lineage>
</organism>
<proteinExistence type="predicted"/>
<evidence type="ECO:0000313" key="2">
    <source>
        <dbReference type="Proteomes" id="UP000178199"/>
    </source>
</evidence>
<accession>A0A1G2Q467</accession>
<dbReference type="Proteomes" id="UP000178199">
    <property type="component" value="Unassembled WGS sequence"/>
</dbReference>